<dbReference type="Proteomes" id="UP000030765">
    <property type="component" value="Unassembled WGS sequence"/>
</dbReference>
<gene>
    <name evidence="2" type="ORF">ZHAS_00004267</name>
</gene>
<evidence type="ECO:0000313" key="4">
    <source>
        <dbReference type="Proteomes" id="UP000030765"/>
    </source>
</evidence>
<dbReference type="AlphaFoldDB" id="A0A084VGI1"/>
<evidence type="ECO:0000313" key="3">
    <source>
        <dbReference type="EnsemblMetazoa" id="ASIC004267-PA"/>
    </source>
</evidence>
<name>A0A084VGI1_ANOSI</name>
<sequence>MAYTSNETTPNKHNITNGNNEKGGEELFSNAEQQCFVCVCRPAKEQHNSRKASKRPGEAGGVGSEECGKINPGFRILLVGYSFALPGRENRFTEEHTMPTAKGNGKGSCAAGPMDGEMAQKGTRSIHVRRKRLMSLPAEMKLIFPATHQRAGGSCLLFHFLPSGMRI</sequence>
<evidence type="ECO:0000256" key="1">
    <source>
        <dbReference type="SAM" id="MobiDB-lite"/>
    </source>
</evidence>
<dbReference type="EMBL" id="ATLV01012941">
    <property type="status" value="NOT_ANNOTATED_CDS"/>
    <property type="molecule type" value="Genomic_DNA"/>
</dbReference>
<dbReference type="EnsemblMetazoa" id="ASIC004267-RA">
    <property type="protein sequence ID" value="ASIC004267-PA"/>
    <property type="gene ID" value="ASIC004267"/>
</dbReference>
<reference evidence="2 4" key="1">
    <citation type="journal article" date="2014" name="BMC Genomics">
        <title>Genome sequence of Anopheles sinensis provides insight into genetics basis of mosquito competence for malaria parasites.</title>
        <authorList>
            <person name="Zhou D."/>
            <person name="Zhang D."/>
            <person name="Ding G."/>
            <person name="Shi L."/>
            <person name="Hou Q."/>
            <person name="Ye Y."/>
            <person name="Xu Y."/>
            <person name="Zhou H."/>
            <person name="Xiong C."/>
            <person name="Li S."/>
            <person name="Yu J."/>
            <person name="Hong S."/>
            <person name="Yu X."/>
            <person name="Zou P."/>
            <person name="Chen C."/>
            <person name="Chang X."/>
            <person name="Wang W."/>
            <person name="Lv Y."/>
            <person name="Sun Y."/>
            <person name="Ma L."/>
            <person name="Shen B."/>
            <person name="Zhu C."/>
        </authorList>
    </citation>
    <scope>NUCLEOTIDE SEQUENCE [LARGE SCALE GENOMIC DNA]</scope>
</reference>
<proteinExistence type="predicted"/>
<accession>A0A084VGI1</accession>
<dbReference type="EMBL" id="KE524827">
    <property type="protein sequence ID" value="KFB37075.1"/>
    <property type="molecule type" value="Genomic_DNA"/>
</dbReference>
<feature type="region of interest" description="Disordered" evidence="1">
    <location>
        <begin position="1"/>
        <end position="25"/>
    </location>
</feature>
<reference evidence="3" key="2">
    <citation type="submission" date="2020-05" db="UniProtKB">
        <authorList>
            <consortium name="EnsemblMetazoa"/>
        </authorList>
    </citation>
    <scope>IDENTIFICATION</scope>
</reference>
<organism evidence="2">
    <name type="scientific">Anopheles sinensis</name>
    <name type="common">Mosquito</name>
    <dbReference type="NCBI Taxonomy" id="74873"/>
    <lineage>
        <taxon>Eukaryota</taxon>
        <taxon>Metazoa</taxon>
        <taxon>Ecdysozoa</taxon>
        <taxon>Arthropoda</taxon>
        <taxon>Hexapoda</taxon>
        <taxon>Insecta</taxon>
        <taxon>Pterygota</taxon>
        <taxon>Neoptera</taxon>
        <taxon>Endopterygota</taxon>
        <taxon>Diptera</taxon>
        <taxon>Nematocera</taxon>
        <taxon>Culicoidea</taxon>
        <taxon>Culicidae</taxon>
        <taxon>Anophelinae</taxon>
        <taxon>Anopheles</taxon>
    </lineage>
</organism>
<evidence type="ECO:0000313" key="2">
    <source>
        <dbReference type="EMBL" id="KFB37075.1"/>
    </source>
</evidence>
<feature type="compositionally biased region" description="Polar residues" evidence="1">
    <location>
        <begin position="1"/>
        <end position="20"/>
    </location>
</feature>
<keyword evidence="4" id="KW-1185">Reference proteome</keyword>
<protein>
    <submittedName>
        <fullName evidence="2 3">Elongator complex protein 1-like protein</fullName>
    </submittedName>
</protein>
<dbReference type="VEuPathDB" id="VectorBase:ASIC004267"/>